<protein>
    <submittedName>
        <fullName evidence="1">Uncharacterized protein</fullName>
    </submittedName>
</protein>
<dbReference type="EMBL" id="CP001654">
    <property type="protein sequence ID" value="ACS87652.1"/>
    <property type="molecule type" value="Genomic_DNA"/>
</dbReference>
<evidence type="ECO:0000313" key="1">
    <source>
        <dbReference type="EMBL" id="ACS87652.1"/>
    </source>
</evidence>
<accession>C6C643</accession>
<keyword evidence="2" id="KW-1185">Reference proteome</keyword>
<organism evidence="1 2">
    <name type="scientific">Musicola paradisiaca (strain Ech703)</name>
    <name type="common">Dickeya paradisiaca</name>
    <name type="synonym">Dickeya dadantii</name>
    <dbReference type="NCBI Taxonomy" id="579405"/>
    <lineage>
        <taxon>Bacteria</taxon>
        <taxon>Pseudomonadati</taxon>
        <taxon>Pseudomonadota</taxon>
        <taxon>Gammaproteobacteria</taxon>
        <taxon>Enterobacterales</taxon>
        <taxon>Pectobacteriaceae</taxon>
        <taxon>Musicola</taxon>
    </lineage>
</organism>
<dbReference type="KEGG" id="dda:Dd703_3899"/>
<dbReference type="STRING" id="579405.Dd703_3899"/>
<reference evidence="1" key="1">
    <citation type="submission" date="2009-06" db="EMBL/GenBank/DDBJ databases">
        <title>Complete sequence of Dickeya dadantii Ech703.</title>
        <authorList>
            <consortium name="US DOE Joint Genome Institute"/>
            <person name="Lucas S."/>
            <person name="Copeland A."/>
            <person name="Lapidus A."/>
            <person name="Glavina del Rio T."/>
            <person name="Dalin E."/>
            <person name="Tice H."/>
            <person name="Bruce D."/>
            <person name="Goodwin L."/>
            <person name="Pitluck S."/>
            <person name="Chertkov O."/>
            <person name="Brettin T."/>
            <person name="Detter J.C."/>
            <person name="Han C."/>
            <person name="Larimer F."/>
            <person name="Land M."/>
            <person name="Hauser L."/>
            <person name="Kyrpides N."/>
            <person name="Mikhailova N."/>
            <person name="Balakrishnan V."/>
            <person name="Glasner J."/>
            <person name="Perna N.T."/>
        </authorList>
    </citation>
    <scope>NUCLEOTIDE SEQUENCE [LARGE SCALE GENOMIC DNA]</scope>
    <source>
        <strain evidence="1">Ech703</strain>
    </source>
</reference>
<dbReference type="Proteomes" id="UP000002734">
    <property type="component" value="Chromosome"/>
</dbReference>
<dbReference type="HOGENOM" id="CLU_3199043_0_0_6"/>
<dbReference type="AlphaFoldDB" id="C6C643"/>
<sequence length="45" mass="5232">MRRNLSARLYYLLLPASVSVGRPVLSVTLLKRGVGERFMKSRKRR</sequence>
<name>C6C643_MUSP7</name>
<evidence type="ECO:0000313" key="2">
    <source>
        <dbReference type="Proteomes" id="UP000002734"/>
    </source>
</evidence>
<proteinExistence type="predicted"/>
<gene>
    <name evidence="1" type="ordered locus">Dd703_3899</name>
</gene>